<gene>
    <name evidence="2" type="ORF">FZ942_25895</name>
</gene>
<sequence>MDTLPLPDVGDTLARIAILSPAAQITALLVIGGVVGLWIWSRRPQPGPDAATVVEALRVTAQAQAETSASMTAIVQQNERIAEDVKAVVSEVRSLTQLVIQSLKPTA</sequence>
<keyword evidence="1" id="KW-1133">Transmembrane helix</keyword>
<keyword evidence="3" id="KW-1185">Reference proteome</keyword>
<keyword evidence="1" id="KW-0472">Membrane</keyword>
<accession>A0A5A9GI55</accession>
<protein>
    <recommendedName>
        <fullName evidence="4">Chemotaxis protein</fullName>
    </recommendedName>
</protein>
<dbReference type="AlphaFoldDB" id="A0A5A9GI55"/>
<dbReference type="Proteomes" id="UP000324927">
    <property type="component" value="Unassembled WGS sequence"/>
</dbReference>
<evidence type="ECO:0008006" key="4">
    <source>
        <dbReference type="Google" id="ProtNLM"/>
    </source>
</evidence>
<dbReference type="EMBL" id="VTTN01000013">
    <property type="protein sequence ID" value="KAA0592959.1"/>
    <property type="molecule type" value="Genomic_DNA"/>
</dbReference>
<organism evidence="2 3">
    <name type="scientific">Azospirillum lipoferum</name>
    <dbReference type="NCBI Taxonomy" id="193"/>
    <lineage>
        <taxon>Bacteria</taxon>
        <taxon>Pseudomonadati</taxon>
        <taxon>Pseudomonadota</taxon>
        <taxon>Alphaproteobacteria</taxon>
        <taxon>Rhodospirillales</taxon>
        <taxon>Azospirillaceae</taxon>
        <taxon>Azospirillum</taxon>
    </lineage>
</organism>
<keyword evidence="1" id="KW-0812">Transmembrane</keyword>
<reference evidence="2 3" key="1">
    <citation type="submission" date="2019-08" db="EMBL/GenBank/DDBJ databases">
        <authorList>
            <person name="Grouzdev D."/>
            <person name="Tikhonova E."/>
            <person name="Kravchenko I."/>
        </authorList>
    </citation>
    <scope>NUCLEOTIDE SEQUENCE [LARGE SCALE GENOMIC DNA]</scope>
    <source>
        <strain evidence="2 3">59b</strain>
    </source>
</reference>
<feature type="transmembrane region" description="Helical" evidence="1">
    <location>
        <begin position="12"/>
        <end position="40"/>
    </location>
</feature>
<comment type="caution">
    <text evidence="2">The sequence shown here is derived from an EMBL/GenBank/DDBJ whole genome shotgun (WGS) entry which is preliminary data.</text>
</comment>
<evidence type="ECO:0000313" key="3">
    <source>
        <dbReference type="Proteomes" id="UP000324927"/>
    </source>
</evidence>
<dbReference type="RefSeq" id="WP_149233953.1">
    <property type="nucleotide sequence ID" value="NZ_JALJXJ010000015.1"/>
</dbReference>
<evidence type="ECO:0000313" key="2">
    <source>
        <dbReference type="EMBL" id="KAA0592959.1"/>
    </source>
</evidence>
<dbReference type="OrthoDB" id="7307159at2"/>
<name>A0A5A9GI55_AZOLI</name>
<proteinExistence type="predicted"/>
<evidence type="ECO:0000256" key="1">
    <source>
        <dbReference type="SAM" id="Phobius"/>
    </source>
</evidence>